<gene>
    <name evidence="1" type="ORF">CPELLU_LOCUS9395</name>
</gene>
<keyword evidence="2" id="KW-1185">Reference proteome</keyword>
<sequence length="39" mass="4754">MYRRDFNIIIFNNKFFIFKKILHAKICELIVGEMNFSKA</sequence>
<accession>A0A9N9DX09</accession>
<organism evidence="1 2">
    <name type="scientific">Cetraspora pellucida</name>
    <dbReference type="NCBI Taxonomy" id="1433469"/>
    <lineage>
        <taxon>Eukaryota</taxon>
        <taxon>Fungi</taxon>
        <taxon>Fungi incertae sedis</taxon>
        <taxon>Mucoromycota</taxon>
        <taxon>Glomeromycotina</taxon>
        <taxon>Glomeromycetes</taxon>
        <taxon>Diversisporales</taxon>
        <taxon>Gigasporaceae</taxon>
        <taxon>Cetraspora</taxon>
    </lineage>
</organism>
<comment type="caution">
    <text evidence="1">The sequence shown here is derived from an EMBL/GenBank/DDBJ whole genome shotgun (WGS) entry which is preliminary data.</text>
</comment>
<dbReference type="EMBL" id="CAJVQA010007139">
    <property type="protein sequence ID" value="CAG8652271.1"/>
    <property type="molecule type" value="Genomic_DNA"/>
</dbReference>
<dbReference type="AlphaFoldDB" id="A0A9N9DX09"/>
<dbReference type="Proteomes" id="UP000789759">
    <property type="component" value="Unassembled WGS sequence"/>
</dbReference>
<proteinExistence type="predicted"/>
<reference evidence="1" key="1">
    <citation type="submission" date="2021-06" db="EMBL/GenBank/DDBJ databases">
        <authorList>
            <person name="Kallberg Y."/>
            <person name="Tangrot J."/>
            <person name="Rosling A."/>
        </authorList>
    </citation>
    <scope>NUCLEOTIDE SEQUENCE</scope>
    <source>
        <strain evidence="1">FL966</strain>
    </source>
</reference>
<evidence type="ECO:0000313" key="1">
    <source>
        <dbReference type="EMBL" id="CAG8652271.1"/>
    </source>
</evidence>
<protein>
    <submittedName>
        <fullName evidence="1">19629_t:CDS:1</fullName>
    </submittedName>
</protein>
<name>A0A9N9DX09_9GLOM</name>
<evidence type="ECO:0000313" key="2">
    <source>
        <dbReference type="Proteomes" id="UP000789759"/>
    </source>
</evidence>